<accession>A0ABU6FWE7</accession>
<dbReference type="PANTHER" id="PTHR37804:SF1">
    <property type="entry name" value="CDAA REGULATORY PROTEIN CDAR"/>
    <property type="match status" value="1"/>
</dbReference>
<evidence type="ECO:0000313" key="3">
    <source>
        <dbReference type="Proteomes" id="UP001338137"/>
    </source>
</evidence>
<sequence length="432" mass="47040">MDKWLRNTNVVRIVALVVGILLWVVVHMEETNLSGNSPLREREETINNVAITTKYDETHYHIASMSPANVQIILKGKEASVKKVTTSNTYQIELDMTQVGKGDHQLTLKPVGFPSDVEVQVVPRTVHVIIEELQMKEVPVVINVKGTPAAGLKAGQPIVKPAKVYITAQTSKLEQIENVRGEVSVDKAQSAVTKQVRLQAYDKDGKEITVNMNPSVVDVEVPITSPFQTIPLQLKISGEPPKGFAISMVTQNPDKVTVYGTQDVVDKLEFYQGPQLSVQDVKETKDYSLDIPLRNKVTQLDPAKVTVRVEIVPSITKALENVPITIIGQNENYLTKVITPESAQLNLTVEGAPAIIDQMKVQDVQAILDVSNLPPGKHELKVTLNLPTYVKLGTPQEVKAVVEISEKTPKPANSASPGSSANPASPASSASP</sequence>
<evidence type="ECO:0000313" key="2">
    <source>
        <dbReference type="EMBL" id="MEC0226221.1"/>
    </source>
</evidence>
<reference evidence="2 3" key="1">
    <citation type="submission" date="2023-03" db="EMBL/GenBank/DDBJ databases">
        <title>Bacillus Genome Sequencing.</title>
        <authorList>
            <person name="Dunlap C."/>
        </authorList>
    </citation>
    <scope>NUCLEOTIDE SEQUENCE [LARGE SCALE GENOMIC DNA]</scope>
    <source>
        <strain evidence="2 3">BD-533</strain>
    </source>
</reference>
<dbReference type="RefSeq" id="WP_326070608.1">
    <property type="nucleotide sequence ID" value="NZ_JARLKY010000007.1"/>
</dbReference>
<dbReference type="Gene3D" id="2.170.120.40">
    <property type="entry name" value="YbbR-like domain"/>
    <property type="match status" value="2"/>
</dbReference>
<organism evidence="2 3">
    <name type="scientific">Paenibacillus alba</name>
    <dbReference type="NCBI Taxonomy" id="1197127"/>
    <lineage>
        <taxon>Bacteria</taxon>
        <taxon>Bacillati</taxon>
        <taxon>Bacillota</taxon>
        <taxon>Bacilli</taxon>
        <taxon>Bacillales</taxon>
        <taxon>Paenibacillaceae</taxon>
        <taxon>Paenibacillus</taxon>
    </lineage>
</organism>
<dbReference type="PANTHER" id="PTHR37804">
    <property type="entry name" value="CDAA REGULATORY PROTEIN CDAR"/>
    <property type="match status" value="1"/>
</dbReference>
<dbReference type="Pfam" id="PF07949">
    <property type="entry name" value="YbbR"/>
    <property type="match status" value="3"/>
</dbReference>
<dbReference type="Gene3D" id="2.170.120.30">
    <property type="match status" value="2"/>
</dbReference>
<feature type="compositionally biased region" description="Low complexity" evidence="1">
    <location>
        <begin position="410"/>
        <end position="432"/>
    </location>
</feature>
<dbReference type="EMBL" id="JARLKY010000007">
    <property type="protein sequence ID" value="MEC0226221.1"/>
    <property type="molecule type" value="Genomic_DNA"/>
</dbReference>
<dbReference type="InterPro" id="IPR053154">
    <property type="entry name" value="c-di-AMP_regulator"/>
</dbReference>
<protein>
    <submittedName>
        <fullName evidence="2">CdaR family protein</fullName>
    </submittedName>
</protein>
<keyword evidence="3" id="KW-1185">Reference proteome</keyword>
<dbReference type="Proteomes" id="UP001338137">
    <property type="component" value="Unassembled WGS sequence"/>
</dbReference>
<comment type="caution">
    <text evidence="2">The sequence shown here is derived from an EMBL/GenBank/DDBJ whole genome shotgun (WGS) entry which is preliminary data.</text>
</comment>
<evidence type="ECO:0000256" key="1">
    <source>
        <dbReference type="SAM" id="MobiDB-lite"/>
    </source>
</evidence>
<dbReference type="InterPro" id="IPR012505">
    <property type="entry name" value="YbbR"/>
</dbReference>
<name>A0ABU6FWE7_9BACL</name>
<proteinExistence type="predicted"/>
<gene>
    <name evidence="2" type="ORF">P4I72_03655</name>
</gene>
<feature type="region of interest" description="Disordered" evidence="1">
    <location>
        <begin position="403"/>
        <end position="432"/>
    </location>
</feature>